<dbReference type="Proteomes" id="UP000292003">
    <property type="component" value="Unassembled WGS sequence"/>
</dbReference>
<dbReference type="Pfam" id="PF00005">
    <property type="entry name" value="ABC_tran"/>
    <property type="match status" value="1"/>
</dbReference>
<accession>A0A4Q7JA94</accession>
<evidence type="ECO:0000256" key="8">
    <source>
        <dbReference type="ARBA" id="ARBA00022989"/>
    </source>
</evidence>
<keyword evidence="5 10" id="KW-0812">Transmembrane</keyword>
<evidence type="ECO:0000256" key="7">
    <source>
        <dbReference type="ARBA" id="ARBA00022840"/>
    </source>
</evidence>
<proteinExistence type="predicted"/>
<evidence type="ECO:0000256" key="6">
    <source>
        <dbReference type="ARBA" id="ARBA00022741"/>
    </source>
</evidence>
<dbReference type="PANTHER" id="PTHR43394">
    <property type="entry name" value="ATP-DEPENDENT PERMEASE MDL1, MITOCHONDRIAL"/>
    <property type="match status" value="1"/>
</dbReference>
<evidence type="ECO:0000259" key="11">
    <source>
        <dbReference type="PROSITE" id="PS50893"/>
    </source>
</evidence>
<dbReference type="FunFam" id="3.40.50.300:FF:001001">
    <property type="entry name" value="Multidrug ABC transporter ATP-binding protein"/>
    <property type="match status" value="1"/>
</dbReference>
<feature type="transmembrane region" description="Helical" evidence="10">
    <location>
        <begin position="171"/>
        <end position="188"/>
    </location>
</feature>
<evidence type="ECO:0000256" key="2">
    <source>
        <dbReference type="ARBA" id="ARBA00022448"/>
    </source>
</evidence>
<dbReference type="InterPro" id="IPR036640">
    <property type="entry name" value="ABC1_TM_sf"/>
</dbReference>
<evidence type="ECO:0000256" key="5">
    <source>
        <dbReference type="ARBA" id="ARBA00022692"/>
    </source>
</evidence>
<organism evidence="13 14">
    <name type="scientific">Amycolatopsis suaedae</name>
    <dbReference type="NCBI Taxonomy" id="2510978"/>
    <lineage>
        <taxon>Bacteria</taxon>
        <taxon>Bacillati</taxon>
        <taxon>Actinomycetota</taxon>
        <taxon>Actinomycetes</taxon>
        <taxon>Pseudonocardiales</taxon>
        <taxon>Pseudonocardiaceae</taxon>
        <taxon>Amycolatopsis</taxon>
    </lineage>
</organism>
<dbReference type="GO" id="GO:0016887">
    <property type="term" value="F:ATP hydrolysis activity"/>
    <property type="evidence" value="ECO:0007669"/>
    <property type="project" value="InterPro"/>
</dbReference>
<evidence type="ECO:0000256" key="4">
    <source>
        <dbReference type="ARBA" id="ARBA00022519"/>
    </source>
</evidence>
<sequence length="583" mass="60153">MSEHLLPVASNRRAWAVAGELLREQRLRAITTASTLLAATAVGLAVAPLLGHLVDLVAGGRPPAALVTPVVALVVVGIVQGVATAIGTSMVSRLGETMLATLRERFVERALNLPLAEVEAAGSGDLTSRVTNDVSVVARAVREALPNLLRSVLTIVLTFAALAVLDWRFLLAALLAAPVQVVALRWYVRRAIPLYASQRVAVGAQQQQLLDTVGGARTVRAFGIGATHVGRVERRSGEAVSLSLRGIRLVTRFFARLNYAEFIGLSAVLLAGFFLVRGDLVSIGTATAAALYFHSLFNPITAALSLVDDAQSAAASLARLVGVVDLPAAPESDRGSTAVDASVKVAGVSHAYVSGHPVLHEVNVDIGTGERVALVGASGAGKTTLAKLIAGIHPPGTGSITLGGVDLTELGPERVRRTVALVSQEVHVFAGPLAGDLRLARPEATDEELTAALDAVGATEWVRALPDGLSTVVGEGGHRLTVTQAQQLALARLVLADPPIAILDEATAEAGSAGARALEASARAALAGRTALVVAHRLTQAAAADRVIVLDGGRVVETGTHADLVAAGGRYASLWSAWSGQRA</sequence>
<keyword evidence="9 10" id="KW-0472">Membrane</keyword>
<keyword evidence="3" id="KW-1003">Cell membrane</keyword>
<evidence type="ECO:0000256" key="3">
    <source>
        <dbReference type="ARBA" id="ARBA00022475"/>
    </source>
</evidence>
<dbReference type="InterPro" id="IPR027417">
    <property type="entry name" value="P-loop_NTPase"/>
</dbReference>
<reference evidence="13 14" key="1">
    <citation type="submission" date="2019-02" db="EMBL/GenBank/DDBJ databases">
        <title>Draft genome sequence of Amycolatopsis sp. 8-3EHSu isolated from roots of Suaeda maritima.</title>
        <authorList>
            <person name="Duangmal K."/>
            <person name="Chantavorakit T."/>
        </authorList>
    </citation>
    <scope>NUCLEOTIDE SEQUENCE [LARGE SCALE GENOMIC DNA]</scope>
    <source>
        <strain evidence="13 14">8-3EHSu</strain>
    </source>
</reference>
<dbReference type="Pfam" id="PF00664">
    <property type="entry name" value="ABC_membrane"/>
    <property type="match status" value="1"/>
</dbReference>
<dbReference type="Gene3D" id="1.20.1560.10">
    <property type="entry name" value="ABC transporter type 1, transmembrane domain"/>
    <property type="match status" value="1"/>
</dbReference>
<dbReference type="InterPro" id="IPR003439">
    <property type="entry name" value="ABC_transporter-like_ATP-bd"/>
</dbReference>
<protein>
    <submittedName>
        <fullName evidence="13">ABC transporter ATP-binding protein</fullName>
    </submittedName>
</protein>
<feature type="transmembrane region" description="Helical" evidence="10">
    <location>
        <begin position="148"/>
        <end position="165"/>
    </location>
</feature>
<feature type="transmembrane region" description="Helical" evidence="10">
    <location>
        <begin position="29"/>
        <end position="50"/>
    </location>
</feature>
<dbReference type="RefSeq" id="WP_130474500.1">
    <property type="nucleotide sequence ID" value="NZ_SFCC01000003.1"/>
</dbReference>
<keyword evidence="7 13" id="KW-0067">ATP-binding</keyword>
<dbReference type="PANTHER" id="PTHR43394:SF1">
    <property type="entry name" value="ATP-BINDING CASSETTE SUB-FAMILY B MEMBER 10, MITOCHONDRIAL"/>
    <property type="match status" value="1"/>
</dbReference>
<dbReference type="GO" id="GO:0005886">
    <property type="term" value="C:plasma membrane"/>
    <property type="evidence" value="ECO:0007669"/>
    <property type="project" value="UniProtKB-SubCell"/>
</dbReference>
<keyword evidence="8 10" id="KW-1133">Transmembrane helix</keyword>
<dbReference type="InterPro" id="IPR039421">
    <property type="entry name" value="Type_1_exporter"/>
</dbReference>
<feature type="transmembrane region" description="Helical" evidence="10">
    <location>
        <begin position="257"/>
        <end position="276"/>
    </location>
</feature>
<dbReference type="GO" id="GO:0015421">
    <property type="term" value="F:ABC-type oligopeptide transporter activity"/>
    <property type="evidence" value="ECO:0007669"/>
    <property type="project" value="TreeGrafter"/>
</dbReference>
<dbReference type="InterPro" id="IPR011527">
    <property type="entry name" value="ABC1_TM_dom"/>
</dbReference>
<comment type="subcellular location">
    <subcellularLocation>
        <location evidence="1">Cell membrane</location>
        <topology evidence="1">Multi-pass membrane protein</topology>
    </subcellularLocation>
</comment>
<dbReference type="GO" id="GO:0005524">
    <property type="term" value="F:ATP binding"/>
    <property type="evidence" value="ECO:0007669"/>
    <property type="project" value="UniProtKB-KW"/>
</dbReference>
<dbReference type="SMART" id="SM00382">
    <property type="entry name" value="AAA"/>
    <property type="match status" value="1"/>
</dbReference>
<dbReference type="EMBL" id="SFCC01000003">
    <property type="protein sequence ID" value="RZQ64701.1"/>
    <property type="molecule type" value="Genomic_DNA"/>
</dbReference>
<keyword evidence="6" id="KW-0547">Nucleotide-binding</keyword>
<dbReference type="Gene3D" id="3.40.50.300">
    <property type="entry name" value="P-loop containing nucleotide triphosphate hydrolases"/>
    <property type="match status" value="1"/>
</dbReference>
<evidence type="ECO:0000313" key="14">
    <source>
        <dbReference type="Proteomes" id="UP000292003"/>
    </source>
</evidence>
<dbReference type="PROSITE" id="PS50929">
    <property type="entry name" value="ABC_TM1F"/>
    <property type="match status" value="1"/>
</dbReference>
<dbReference type="InterPro" id="IPR003593">
    <property type="entry name" value="AAA+_ATPase"/>
</dbReference>
<evidence type="ECO:0000313" key="13">
    <source>
        <dbReference type="EMBL" id="RZQ64701.1"/>
    </source>
</evidence>
<feature type="transmembrane region" description="Helical" evidence="10">
    <location>
        <begin position="70"/>
        <end position="91"/>
    </location>
</feature>
<keyword evidence="4" id="KW-0997">Cell inner membrane</keyword>
<dbReference type="PROSITE" id="PS50893">
    <property type="entry name" value="ABC_TRANSPORTER_2"/>
    <property type="match status" value="1"/>
</dbReference>
<keyword evidence="2" id="KW-0813">Transport</keyword>
<name>A0A4Q7JA94_9PSEU</name>
<dbReference type="AlphaFoldDB" id="A0A4Q7JA94"/>
<gene>
    <name evidence="13" type="ORF">EWH70_07350</name>
</gene>
<evidence type="ECO:0000259" key="12">
    <source>
        <dbReference type="PROSITE" id="PS50929"/>
    </source>
</evidence>
<keyword evidence="14" id="KW-1185">Reference proteome</keyword>
<evidence type="ECO:0000256" key="1">
    <source>
        <dbReference type="ARBA" id="ARBA00004651"/>
    </source>
</evidence>
<feature type="domain" description="ABC transporter" evidence="11">
    <location>
        <begin position="343"/>
        <end position="577"/>
    </location>
</feature>
<evidence type="ECO:0000256" key="10">
    <source>
        <dbReference type="SAM" id="Phobius"/>
    </source>
</evidence>
<dbReference type="SUPFAM" id="SSF52540">
    <property type="entry name" value="P-loop containing nucleoside triphosphate hydrolases"/>
    <property type="match status" value="1"/>
</dbReference>
<dbReference type="OrthoDB" id="9806127at2"/>
<dbReference type="CDD" id="cd07346">
    <property type="entry name" value="ABC_6TM_exporters"/>
    <property type="match status" value="1"/>
</dbReference>
<evidence type="ECO:0000256" key="9">
    <source>
        <dbReference type="ARBA" id="ARBA00023136"/>
    </source>
</evidence>
<dbReference type="SUPFAM" id="SSF90123">
    <property type="entry name" value="ABC transporter transmembrane region"/>
    <property type="match status" value="1"/>
</dbReference>
<feature type="domain" description="ABC transmembrane type-1" evidence="12">
    <location>
        <begin position="36"/>
        <end position="312"/>
    </location>
</feature>
<comment type="caution">
    <text evidence="13">The sequence shown here is derived from an EMBL/GenBank/DDBJ whole genome shotgun (WGS) entry which is preliminary data.</text>
</comment>